<keyword evidence="4 10" id="KW-0808">Transferase</keyword>
<evidence type="ECO:0000256" key="6">
    <source>
        <dbReference type="ARBA" id="ARBA00022989"/>
    </source>
</evidence>
<feature type="transmembrane region" description="Helical" evidence="8">
    <location>
        <begin position="202"/>
        <end position="218"/>
    </location>
</feature>
<feature type="transmembrane region" description="Helical" evidence="8">
    <location>
        <begin position="444"/>
        <end position="459"/>
    </location>
</feature>
<dbReference type="PANTHER" id="PTHR33908">
    <property type="entry name" value="MANNOSYLTRANSFERASE YKCB-RELATED"/>
    <property type="match status" value="1"/>
</dbReference>
<keyword evidence="2" id="KW-1003">Cell membrane</keyword>
<dbReference type="InterPro" id="IPR038731">
    <property type="entry name" value="RgtA/B/C-like"/>
</dbReference>
<gene>
    <name evidence="10" type="ORF">M8H41_20985</name>
</gene>
<feature type="transmembrane region" description="Helical" evidence="8">
    <location>
        <begin position="238"/>
        <end position="256"/>
    </location>
</feature>
<keyword evidence="5 8" id="KW-0812">Transmembrane</keyword>
<protein>
    <submittedName>
        <fullName evidence="10">Glycosyltransferase family 39 protein</fullName>
        <ecNumber evidence="10">2.4.-.-</ecNumber>
    </submittedName>
</protein>
<evidence type="ECO:0000313" key="11">
    <source>
        <dbReference type="Proteomes" id="UP001176021"/>
    </source>
</evidence>
<evidence type="ECO:0000256" key="7">
    <source>
        <dbReference type="ARBA" id="ARBA00023136"/>
    </source>
</evidence>
<organism evidence="10 11">
    <name type="scientific">Desulfosporosinus nitroreducens</name>
    <dbReference type="NCBI Taxonomy" id="2018668"/>
    <lineage>
        <taxon>Bacteria</taxon>
        <taxon>Bacillati</taxon>
        <taxon>Bacillota</taxon>
        <taxon>Clostridia</taxon>
        <taxon>Eubacteriales</taxon>
        <taxon>Desulfitobacteriaceae</taxon>
        <taxon>Desulfosporosinus</taxon>
    </lineage>
</organism>
<reference evidence="10" key="1">
    <citation type="submission" date="2022-05" db="EMBL/GenBank/DDBJ databases">
        <title>Expanded diversity of anoxic marine methylotrophy in a Black Sea sulfate reducing microorganism.</title>
        <authorList>
            <person name="Fischer P.Q."/>
            <person name="Stams A.J.M."/>
            <person name="Villanueva L."/>
            <person name="Sousa D.Z."/>
        </authorList>
    </citation>
    <scope>NUCLEOTIDE SEQUENCE</scope>
    <source>
        <strain evidence="10">P130</strain>
    </source>
</reference>
<keyword evidence="7 8" id="KW-0472">Membrane</keyword>
<evidence type="ECO:0000256" key="8">
    <source>
        <dbReference type="SAM" id="Phobius"/>
    </source>
</evidence>
<dbReference type="Proteomes" id="UP001176021">
    <property type="component" value="Unassembled WGS sequence"/>
</dbReference>
<feature type="transmembrane region" description="Helical" evidence="8">
    <location>
        <begin position="465"/>
        <end position="481"/>
    </location>
</feature>
<evidence type="ECO:0000256" key="2">
    <source>
        <dbReference type="ARBA" id="ARBA00022475"/>
    </source>
</evidence>
<evidence type="ECO:0000259" key="9">
    <source>
        <dbReference type="Pfam" id="PF13231"/>
    </source>
</evidence>
<dbReference type="EMBL" id="JAMJEV010000023">
    <property type="protein sequence ID" value="MDO0825306.1"/>
    <property type="molecule type" value="Genomic_DNA"/>
</dbReference>
<evidence type="ECO:0000313" key="10">
    <source>
        <dbReference type="EMBL" id="MDO0825306.1"/>
    </source>
</evidence>
<evidence type="ECO:0000256" key="1">
    <source>
        <dbReference type="ARBA" id="ARBA00004651"/>
    </source>
</evidence>
<feature type="transmembrane region" description="Helical" evidence="8">
    <location>
        <begin position="41"/>
        <end position="59"/>
    </location>
</feature>
<comment type="subcellular location">
    <subcellularLocation>
        <location evidence="1">Cell membrane</location>
        <topology evidence="1">Multi-pass membrane protein</topology>
    </subcellularLocation>
</comment>
<name>A0ABT8QVC7_9FIRM</name>
<dbReference type="InterPro" id="IPR050297">
    <property type="entry name" value="LipidA_mod_glycosyltrf_83"/>
</dbReference>
<dbReference type="GO" id="GO:0016757">
    <property type="term" value="F:glycosyltransferase activity"/>
    <property type="evidence" value="ECO:0007669"/>
    <property type="project" value="UniProtKB-KW"/>
</dbReference>
<evidence type="ECO:0000256" key="5">
    <source>
        <dbReference type="ARBA" id="ARBA00022692"/>
    </source>
</evidence>
<dbReference type="PANTHER" id="PTHR33908:SF11">
    <property type="entry name" value="MEMBRANE PROTEIN"/>
    <property type="match status" value="1"/>
</dbReference>
<dbReference type="Pfam" id="PF13231">
    <property type="entry name" value="PMT_2"/>
    <property type="match status" value="1"/>
</dbReference>
<feature type="transmembrane region" description="Helical" evidence="8">
    <location>
        <begin position="124"/>
        <end position="142"/>
    </location>
</feature>
<evidence type="ECO:0000256" key="4">
    <source>
        <dbReference type="ARBA" id="ARBA00022679"/>
    </source>
</evidence>
<accession>A0ABT8QVC7</accession>
<feature type="transmembrane region" description="Helical" evidence="8">
    <location>
        <begin position="66"/>
        <end position="87"/>
    </location>
</feature>
<evidence type="ECO:0000256" key="3">
    <source>
        <dbReference type="ARBA" id="ARBA00022676"/>
    </source>
</evidence>
<keyword evidence="11" id="KW-1185">Reference proteome</keyword>
<feature type="domain" description="Glycosyltransferase RgtA/B/C/D-like" evidence="9">
    <location>
        <begin position="136"/>
        <end position="281"/>
    </location>
</feature>
<comment type="caution">
    <text evidence="10">The sequence shown here is derived from an EMBL/GenBank/DDBJ whole genome shotgun (WGS) entry which is preliminary data.</text>
</comment>
<proteinExistence type="predicted"/>
<dbReference type="RefSeq" id="WP_302049927.1">
    <property type="nucleotide sequence ID" value="NZ_JAMJEV010000023.1"/>
</dbReference>
<sequence length="494" mass="55748">MDKTMKKMTLWLNSVLKVLFSIIIVGSIYNTCIASGSYDQSRTGLVLLGIWTGLGLLFYKLRPRLSFKVLFTGILLISLDLRILWFLNIDSLPVSDFGMMFYNGSQVIQGHTDMFKGINYFARFPHMSLTVMYFGLIQYLFADALSMTRLINIGLSLINVVLLYFIADQLFHDRPKSLGVMFIAGIFPPMIYYNNVFASENLAMPLLLLSVLFYLQAVNGQKTIPFLCSGLLLSLAHLFRPLLYVVLVAYVLYALIYYQNHIQAKLKAVLSVVLSSLLPFVLISLILVQMGITQYPLWHGTEPLTVSVLKGTNISSGGGWNKEDASVFSQFNGEYEAVNQECQRLIKQRFTETPPSGWLKFYLVKCSNQWSSGDFGGAYWAEAGRTDFKTQTLFAQGIHRGNKMAISMLSQGFLFHQMVWIVLLALSLGGLFRKEKSGAQSLQLLYILFIGFALFYLITESQSRYAYIACWIFPILAMTAFRGESAKHKAGDEL</sequence>
<feature type="transmembrane region" description="Helical" evidence="8">
    <location>
        <begin position="268"/>
        <end position="292"/>
    </location>
</feature>
<dbReference type="EC" id="2.4.-.-" evidence="10"/>
<keyword evidence="6 8" id="KW-1133">Transmembrane helix</keyword>
<feature type="transmembrane region" description="Helical" evidence="8">
    <location>
        <begin position="149"/>
        <end position="166"/>
    </location>
</feature>
<keyword evidence="3 10" id="KW-0328">Glycosyltransferase</keyword>
<feature type="transmembrane region" description="Helical" evidence="8">
    <location>
        <begin position="9"/>
        <end position="29"/>
    </location>
</feature>
<feature type="transmembrane region" description="Helical" evidence="8">
    <location>
        <begin position="178"/>
        <end position="195"/>
    </location>
</feature>
<feature type="transmembrane region" description="Helical" evidence="8">
    <location>
        <begin position="413"/>
        <end position="432"/>
    </location>
</feature>